<keyword evidence="1" id="KW-0732">Signal</keyword>
<dbReference type="Proteomes" id="UP000095230">
    <property type="component" value="Unassembled WGS sequence"/>
</dbReference>
<evidence type="ECO:0000313" key="3">
    <source>
        <dbReference type="Proteomes" id="UP000095230"/>
    </source>
</evidence>
<dbReference type="RefSeq" id="WP_069671331.1">
    <property type="nucleotide sequence ID" value="NZ_JAWWDQ010000026.1"/>
</dbReference>
<comment type="caution">
    <text evidence="2">The sequence shown here is derived from an EMBL/GenBank/DDBJ whole genome shotgun (WGS) entry which is preliminary data.</text>
</comment>
<proteinExistence type="predicted"/>
<reference evidence="2 3" key="1">
    <citation type="submission" date="2016-07" db="EMBL/GenBank/DDBJ databases">
        <title>Whole-genome of two Shewanella species isolated from a digestive organ of sea cucumber Apostichopus japonicus Selenka 1867.</title>
        <authorList>
            <person name="Hong H.-H."/>
            <person name="Choi H."/>
            <person name="Cheon S."/>
            <person name="Oh J.-S."/>
            <person name="Lee H.-G."/>
            <person name="Park C."/>
        </authorList>
    </citation>
    <scope>NUCLEOTIDE SEQUENCE [LARGE SCALE GENOMIC DNA]</scope>
    <source>
        <strain evidence="2 3">CSB03KR</strain>
    </source>
</reference>
<accession>A0A1E5ISU0</accession>
<evidence type="ECO:0000313" key="2">
    <source>
        <dbReference type="EMBL" id="OEG73606.1"/>
    </source>
</evidence>
<feature type="chain" id="PRO_5009179073" evidence="1">
    <location>
        <begin position="23"/>
        <end position="100"/>
    </location>
</feature>
<dbReference type="STRING" id="23.BEL05_09340"/>
<gene>
    <name evidence="2" type="ORF">BEL05_09340</name>
</gene>
<evidence type="ECO:0000256" key="1">
    <source>
        <dbReference type="SAM" id="SignalP"/>
    </source>
</evidence>
<dbReference type="OrthoDB" id="6266632at2"/>
<feature type="signal peptide" evidence="1">
    <location>
        <begin position="1"/>
        <end position="22"/>
    </location>
</feature>
<organism evidence="2 3">
    <name type="scientific">Shewanella colwelliana</name>
    <name type="common">Alteromonas colwelliana</name>
    <dbReference type="NCBI Taxonomy" id="23"/>
    <lineage>
        <taxon>Bacteria</taxon>
        <taxon>Pseudomonadati</taxon>
        <taxon>Pseudomonadota</taxon>
        <taxon>Gammaproteobacteria</taxon>
        <taxon>Alteromonadales</taxon>
        <taxon>Shewanellaceae</taxon>
        <taxon>Shewanella</taxon>
    </lineage>
</organism>
<protein>
    <submittedName>
        <fullName evidence="2">Uncharacterized protein</fullName>
    </submittedName>
</protein>
<sequence>MKTIITATVILAASLFPAAASAQTNPEMEKMTITYRAPLDYALYQYTIELLGHYRSEIQSSIYHQAKHNSHAMAKAFNRSQTHKMTEIAAMPTEKSLSPE</sequence>
<name>A0A1E5ISU0_SHECO</name>
<dbReference type="AlphaFoldDB" id="A0A1E5ISU0"/>
<dbReference type="EMBL" id="MCBT01000040">
    <property type="protein sequence ID" value="OEG73606.1"/>
    <property type="molecule type" value="Genomic_DNA"/>
</dbReference>